<dbReference type="InterPro" id="IPR050109">
    <property type="entry name" value="HTH-type_TetR-like_transc_reg"/>
</dbReference>
<dbReference type="InterPro" id="IPR041642">
    <property type="entry name" value="KstR_C"/>
</dbReference>
<dbReference type="GO" id="GO:0003700">
    <property type="term" value="F:DNA-binding transcription factor activity"/>
    <property type="evidence" value="ECO:0007669"/>
    <property type="project" value="TreeGrafter"/>
</dbReference>
<dbReference type="EMBL" id="CTEF01000001">
    <property type="protein sequence ID" value="CQD10155.1"/>
    <property type="molecule type" value="Genomic_DNA"/>
</dbReference>
<dbReference type="AlphaFoldDB" id="A0A0U1D9V8"/>
<protein>
    <submittedName>
        <fullName evidence="6">TetR family transcriptional regulator</fullName>
    </submittedName>
</protein>
<evidence type="ECO:0000313" key="7">
    <source>
        <dbReference type="Proteomes" id="UP000182227"/>
    </source>
</evidence>
<dbReference type="GO" id="GO:0000976">
    <property type="term" value="F:transcription cis-regulatory region binding"/>
    <property type="evidence" value="ECO:0007669"/>
    <property type="project" value="TreeGrafter"/>
</dbReference>
<reference evidence="6 7" key="1">
    <citation type="submission" date="2015-03" db="EMBL/GenBank/DDBJ databases">
        <authorList>
            <person name="Murphy D."/>
        </authorList>
    </citation>
    <scope>NUCLEOTIDE SEQUENCE [LARGE SCALE GENOMIC DNA]</scope>
    <source>
        <strain evidence="6 7">D16</strain>
    </source>
</reference>
<dbReference type="Pfam" id="PF00440">
    <property type="entry name" value="TetR_N"/>
    <property type="match status" value="1"/>
</dbReference>
<dbReference type="Gene3D" id="1.10.357.10">
    <property type="entry name" value="Tetracycline Repressor, domain 2"/>
    <property type="match status" value="1"/>
</dbReference>
<dbReference type="SUPFAM" id="SSF46689">
    <property type="entry name" value="Homeodomain-like"/>
    <property type="match status" value="1"/>
</dbReference>
<name>A0A0U1D9V8_9MYCO</name>
<evidence type="ECO:0000313" key="6">
    <source>
        <dbReference type="EMBL" id="CQD10155.1"/>
    </source>
</evidence>
<accession>A0A0U1D9V8</accession>
<proteinExistence type="predicted"/>
<dbReference type="Pfam" id="PF17925">
    <property type="entry name" value="TetR_C_20"/>
    <property type="match status" value="1"/>
</dbReference>
<evidence type="ECO:0000256" key="3">
    <source>
        <dbReference type="ARBA" id="ARBA00023163"/>
    </source>
</evidence>
<evidence type="ECO:0000256" key="2">
    <source>
        <dbReference type="ARBA" id="ARBA00023125"/>
    </source>
</evidence>
<evidence type="ECO:0000259" key="5">
    <source>
        <dbReference type="PROSITE" id="PS50977"/>
    </source>
</evidence>
<keyword evidence="1" id="KW-0805">Transcription regulation</keyword>
<dbReference type="InterPro" id="IPR009057">
    <property type="entry name" value="Homeodomain-like_sf"/>
</dbReference>
<feature type="DNA-binding region" description="H-T-H motif" evidence="4">
    <location>
        <begin position="49"/>
        <end position="68"/>
    </location>
</feature>
<sequence>MSTATTSFRPLGKESLLETAELTSNRMARRERIVNAAMSLATQGYDSCQMRSVATAAGVSASTVYQYFPSKDDLLLACFHDWLWGFDPASRADGDHDPYEGLLQVALSLTERLCSSPQFAEAMVRPYLYADGTAATQADLVRRQTVRIFIESVGGAGSAPREIGAAEVLSDVWMANVAAFAQRRISAGQLTERLTRTVGLLKG</sequence>
<evidence type="ECO:0000256" key="1">
    <source>
        <dbReference type="ARBA" id="ARBA00023015"/>
    </source>
</evidence>
<dbReference type="PANTHER" id="PTHR30055">
    <property type="entry name" value="HTH-TYPE TRANSCRIPTIONAL REGULATOR RUTR"/>
    <property type="match status" value="1"/>
</dbReference>
<evidence type="ECO:0000256" key="4">
    <source>
        <dbReference type="PROSITE-ProRule" id="PRU00335"/>
    </source>
</evidence>
<keyword evidence="3" id="KW-0804">Transcription</keyword>
<dbReference type="InterPro" id="IPR001647">
    <property type="entry name" value="HTH_TetR"/>
</dbReference>
<feature type="domain" description="HTH tetR-type" evidence="5">
    <location>
        <begin position="26"/>
        <end position="86"/>
    </location>
</feature>
<dbReference type="PROSITE" id="PS50977">
    <property type="entry name" value="HTH_TETR_2"/>
    <property type="match status" value="1"/>
</dbReference>
<dbReference type="PANTHER" id="PTHR30055:SF234">
    <property type="entry name" value="HTH-TYPE TRANSCRIPTIONAL REGULATOR BETI"/>
    <property type="match status" value="1"/>
</dbReference>
<gene>
    <name evidence="6" type="ORF">BN970_01988</name>
</gene>
<organism evidence="6 7">
    <name type="scientific">Mycolicibacterium conceptionense</name>
    <dbReference type="NCBI Taxonomy" id="451644"/>
    <lineage>
        <taxon>Bacteria</taxon>
        <taxon>Bacillati</taxon>
        <taxon>Actinomycetota</taxon>
        <taxon>Actinomycetes</taxon>
        <taxon>Mycobacteriales</taxon>
        <taxon>Mycobacteriaceae</taxon>
        <taxon>Mycolicibacterium</taxon>
    </lineage>
</organism>
<keyword evidence="2 4" id="KW-0238">DNA-binding</keyword>
<dbReference type="Proteomes" id="UP000182227">
    <property type="component" value="Unassembled WGS sequence"/>
</dbReference>